<dbReference type="Proteomes" id="UP000821853">
    <property type="component" value="Unassembled WGS sequence"/>
</dbReference>
<organism evidence="2 3">
    <name type="scientific">Haemaphysalis longicornis</name>
    <name type="common">Bush tick</name>
    <dbReference type="NCBI Taxonomy" id="44386"/>
    <lineage>
        <taxon>Eukaryota</taxon>
        <taxon>Metazoa</taxon>
        <taxon>Ecdysozoa</taxon>
        <taxon>Arthropoda</taxon>
        <taxon>Chelicerata</taxon>
        <taxon>Arachnida</taxon>
        <taxon>Acari</taxon>
        <taxon>Parasitiformes</taxon>
        <taxon>Ixodida</taxon>
        <taxon>Ixodoidea</taxon>
        <taxon>Ixodidae</taxon>
        <taxon>Haemaphysalinae</taxon>
        <taxon>Haemaphysalis</taxon>
    </lineage>
</organism>
<evidence type="ECO:0000313" key="3">
    <source>
        <dbReference type="Proteomes" id="UP000821853"/>
    </source>
</evidence>
<dbReference type="EMBL" id="JABSTR010000008">
    <property type="protein sequence ID" value="KAH9377999.1"/>
    <property type="molecule type" value="Genomic_DNA"/>
</dbReference>
<sequence length="110" mass="12313">MSISPNSEWSHPIRSSSDTRGLRKLDDQVLVNIRGLETPGMKLSSFSSMLSDILLRALPHDIALRYHRTCAAEKSTLQAGAPEKVTTKLYRAGEPQKERLQESGRTRHQA</sequence>
<proteinExistence type="predicted"/>
<dbReference type="VEuPathDB" id="VectorBase:HLOH_054483"/>
<evidence type="ECO:0000256" key="1">
    <source>
        <dbReference type="SAM" id="MobiDB-lite"/>
    </source>
</evidence>
<accession>A0A9J6GUE6</accession>
<protein>
    <submittedName>
        <fullName evidence="2">Uncharacterized protein</fullName>
    </submittedName>
</protein>
<dbReference type="OrthoDB" id="10061868at2759"/>
<reference evidence="2 3" key="1">
    <citation type="journal article" date="2020" name="Cell">
        <title>Large-Scale Comparative Analyses of Tick Genomes Elucidate Their Genetic Diversity and Vector Capacities.</title>
        <authorList>
            <consortium name="Tick Genome and Microbiome Consortium (TIGMIC)"/>
            <person name="Jia N."/>
            <person name="Wang J."/>
            <person name="Shi W."/>
            <person name="Du L."/>
            <person name="Sun Y."/>
            <person name="Zhan W."/>
            <person name="Jiang J.F."/>
            <person name="Wang Q."/>
            <person name="Zhang B."/>
            <person name="Ji P."/>
            <person name="Bell-Sakyi L."/>
            <person name="Cui X.M."/>
            <person name="Yuan T.T."/>
            <person name="Jiang B.G."/>
            <person name="Yang W.F."/>
            <person name="Lam T.T."/>
            <person name="Chang Q.C."/>
            <person name="Ding S.J."/>
            <person name="Wang X.J."/>
            <person name="Zhu J.G."/>
            <person name="Ruan X.D."/>
            <person name="Zhao L."/>
            <person name="Wei J.T."/>
            <person name="Ye R.Z."/>
            <person name="Que T.C."/>
            <person name="Du C.H."/>
            <person name="Zhou Y.H."/>
            <person name="Cheng J.X."/>
            <person name="Dai P.F."/>
            <person name="Guo W.B."/>
            <person name="Han X.H."/>
            <person name="Huang E.J."/>
            <person name="Li L.F."/>
            <person name="Wei W."/>
            <person name="Gao Y.C."/>
            <person name="Liu J.Z."/>
            <person name="Shao H.Z."/>
            <person name="Wang X."/>
            <person name="Wang C.C."/>
            <person name="Yang T.C."/>
            <person name="Huo Q.B."/>
            <person name="Li W."/>
            <person name="Chen H.Y."/>
            <person name="Chen S.E."/>
            <person name="Zhou L.G."/>
            <person name="Ni X.B."/>
            <person name="Tian J.H."/>
            <person name="Sheng Y."/>
            <person name="Liu T."/>
            <person name="Pan Y.S."/>
            <person name="Xia L.Y."/>
            <person name="Li J."/>
            <person name="Zhao F."/>
            <person name="Cao W.C."/>
        </authorList>
    </citation>
    <scope>NUCLEOTIDE SEQUENCE [LARGE SCALE GENOMIC DNA]</scope>
    <source>
        <strain evidence="2">HaeL-2018</strain>
    </source>
</reference>
<feature type="compositionally biased region" description="Basic and acidic residues" evidence="1">
    <location>
        <begin position="94"/>
        <end position="110"/>
    </location>
</feature>
<name>A0A9J6GUE6_HAELO</name>
<gene>
    <name evidence="2" type="ORF">HPB48_011533</name>
</gene>
<feature type="region of interest" description="Disordered" evidence="1">
    <location>
        <begin position="75"/>
        <end position="110"/>
    </location>
</feature>
<comment type="caution">
    <text evidence="2">The sequence shown here is derived from an EMBL/GenBank/DDBJ whole genome shotgun (WGS) entry which is preliminary data.</text>
</comment>
<feature type="compositionally biased region" description="Polar residues" evidence="1">
    <location>
        <begin position="1"/>
        <end position="19"/>
    </location>
</feature>
<evidence type="ECO:0000313" key="2">
    <source>
        <dbReference type="EMBL" id="KAH9377999.1"/>
    </source>
</evidence>
<dbReference type="AlphaFoldDB" id="A0A9J6GUE6"/>
<keyword evidence="3" id="KW-1185">Reference proteome</keyword>
<feature type="region of interest" description="Disordered" evidence="1">
    <location>
        <begin position="1"/>
        <end position="21"/>
    </location>
</feature>